<evidence type="ECO:0000256" key="1">
    <source>
        <dbReference type="SAM" id="MobiDB-lite"/>
    </source>
</evidence>
<gene>
    <name evidence="2" type="ORF">EVAR_100950_1</name>
</gene>
<dbReference type="Proteomes" id="UP000299102">
    <property type="component" value="Unassembled WGS sequence"/>
</dbReference>
<evidence type="ECO:0000313" key="2">
    <source>
        <dbReference type="EMBL" id="GBO99970.1"/>
    </source>
</evidence>
<protein>
    <submittedName>
        <fullName evidence="2">Uncharacterized protein</fullName>
    </submittedName>
</protein>
<dbReference type="EMBL" id="BGZK01003326">
    <property type="protein sequence ID" value="GBO99970.1"/>
    <property type="molecule type" value="Genomic_DNA"/>
</dbReference>
<feature type="compositionally biased region" description="Low complexity" evidence="1">
    <location>
        <begin position="37"/>
        <end position="46"/>
    </location>
</feature>
<comment type="caution">
    <text evidence="2">The sequence shown here is derived from an EMBL/GenBank/DDBJ whole genome shotgun (WGS) entry which is preliminary data.</text>
</comment>
<sequence>MTEYGITNARVRSNGVFAGKPAVRRKAVSRRRGGAGSRARPTTGARTGRRADRVSRPLTATATRGGDVTDNRTISKDSNRSAPYC</sequence>
<feature type="compositionally biased region" description="Basic and acidic residues" evidence="1">
    <location>
        <begin position="67"/>
        <end position="79"/>
    </location>
</feature>
<proteinExistence type="predicted"/>
<dbReference type="AlphaFoldDB" id="A0A4C1SFU3"/>
<accession>A0A4C1SFU3</accession>
<feature type="region of interest" description="Disordered" evidence="1">
    <location>
        <begin position="17"/>
        <end position="85"/>
    </location>
</feature>
<feature type="compositionally biased region" description="Basic residues" evidence="1">
    <location>
        <begin position="22"/>
        <end position="33"/>
    </location>
</feature>
<reference evidence="2 3" key="1">
    <citation type="journal article" date="2019" name="Commun. Biol.">
        <title>The bagworm genome reveals a unique fibroin gene that provides high tensile strength.</title>
        <authorList>
            <person name="Kono N."/>
            <person name="Nakamura H."/>
            <person name="Ohtoshi R."/>
            <person name="Tomita M."/>
            <person name="Numata K."/>
            <person name="Arakawa K."/>
        </authorList>
    </citation>
    <scope>NUCLEOTIDE SEQUENCE [LARGE SCALE GENOMIC DNA]</scope>
</reference>
<organism evidence="2 3">
    <name type="scientific">Eumeta variegata</name>
    <name type="common">Bagworm moth</name>
    <name type="synonym">Eumeta japonica</name>
    <dbReference type="NCBI Taxonomy" id="151549"/>
    <lineage>
        <taxon>Eukaryota</taxon>
        <taxon>Metazoa</taxon>
        <taxon>Ecdysozoa</taxon>
        <taxon>Arthropoda</taxon>
        <taxon>Hexapoda</taxon>
        <taxon>Insecta</taxon>
        <taxon>Pterygota</taxon>
        <taxon>Neoptera</taxon>
        <taxon>Endopterygota</taxon>
        <taxon>Lepidoptera</taxon>
        <taxon>Glossata</taxon>
        <taxon>Ditrysia</taxon>
        <taxon>Tineoidea</taxon>
        <taxon>Psychidae</taxon>
        <taxon>Oiketicinae</taxon>
        <taxon>Eumeta</taxon>
    </lineage>
</organism>
<evidence type="ECO:0000313" key="3">
    <source>
        <dbReference type="Proteomes" id="UP000299102"/>
    </source>
</evidence>
<keyword evidence="3" id="KW-1185">Reference proteome</keyword>
<name>A0A4C1SFU3_EUMVA</name>